<keyword evidence="1" id="KW-0472">Membrane</keyword>
<organism evidence="2 3">
    <name type="scientific">Nitrosomonas ureae</name>
    <dbReference type="NCBI Taxonomy" id="44577"/>
    <lineage>
        <taxon>Bacteria</taxon>
        <taxon>Pseudomonadati</taxon>
        <taxon>Pseudomonadota</taxon>
        <taxon>Betaproteobacteria</taxon>
        <taxon>Nitrosomonadales</taxon>
        <taxon>Nitrosomonadaceae</taxon>
        <taxon>Nitrosomonas</taxon>
    </lineage>
</organism>
<proteinExistence type="predicted"/>
<sequence length="153" mass="17891">MTEIIVFLLNTIKNVFWPDKLGTYHDVGEFLSKLSTGNDLELTDEDCDLIGLYVHSDGCSRASQYLKRECKKHDFRYRTHLDFYGRPTTKWATDLGFLVGMVVSSNPFKKSKLAWLKSLFSFVPWFYPWIWARFFAVLLAGKKAWNNNTFCRP</sequence>
<dbReference type="EMBL" id="LT907782">
    <property type="protein sequence ID" value="SNX59716.1"/>
    <property type="molecule type" value="Genomic_DNA"/>
</dbReference>
<feature type="transmembrane region" description="Helical" evidence="1">
    <location>
        <begin position="119"/>
        <end position="140"/>
    </location>
</feature>
<protein>
    <submittedName>
        <fullName evidence="2">Uncharacterized protein</fullName>
    </submittedName>
</protein>
<name>A0A285BXS3_9PROT</name>
<dbReference type="AlphaFoldDB" id="A0A285BXS3"/>
<evidence type="ECO:0000256" key="1">
    <source>
        <dbReference type="SAM" id="Phobius"/>
    </source>
</evidence>
<reference evidence="2 3" key="1">
    <citation type="submission" date="2017-08" db="EMBL/GenBank/DDBJ databases">
        <authorList>
            <person name="de Groot N.N."/>
        </authorList>
    </citation>
    <scope>NUCLEOTIDE SEQUENCE [LARGE SCALE GENOMIC DNA]</scope>
    <source>
        <strain evidence="2 3">Nm15</strain>
    </source>
</reference>
<accession>A0A285BXS3</accession>
<gene>
    <name evidence="2" type="ORF">SAMN06296273_1153</name>
</gene>
<evidence type="ECO:0000313" key="3">
    <source>
        <dbReference type="Proteomes" id="UP000242498"/>
    </source>
</evidence>
<evidence type="ECO:0000313" key="2">
    <source>
        <dbReference type="EMBL" id="SNX59716.1"/>
    </source>
</evidence>
<keyword evidence="1" id="KW-0812">Transmembrane</keyword>
<keyword evidence="1" id="KW-1133">Transmembrane helix</keyword>
<dbReference type="Proteomes" id="UP000242498">
    <property type="component" value="Chromosome I"/>
</dbReference>